<dbReference type="PANTHER" id="PTHR42840">
    <property type="entry name" value="NAD(P)-BINDING ROSSMANN-FOLD SUPERFAMILY PROTEIN-RELATED"/>
    <property type="match status" value="1"/>
</dbReference>
<dbReference type="RefSeq" id="WP_189350815.1">
    <property type="nucleotide sequence ID" value="NZ_BMXK01000010.1"/>
</dbReference>
<name>A0ABQ3GLQ5_9MICC</name>
<evidence type="ECO:0000259" key="4">
    <source>
        <dbReference type="Pfam" id="PF01408"/>
    </source>
</evidence>
<reference evidence="7" key="1">
    <citation type="journal article" date="2019" name="Int. J. Syst. Evol. Microbiol.">
        <title>The Global Catalogue of Microorganisms (GCM) 10K type strain sequencing project: providing services to taxonomists for standard genome sequencing and annotation.</title>
        <authorList>
            <consortium name="The Broad Institute Genomics Platform"/>
            <consortium name="The Broad Institute Genome Sequencing Center for Infectious Disease"/>
            <person name="Wu L."/>
            <person name="Ma J."/>
        </authorList>
    </citation>
    <scope>NUCLEOTIDE SEQUENCE [LARGE SCALE GENOMIC DNA]</scope>
    <source>
        <strain evidence="7">KCTC 19466</strain>
    </source>
</reference>
<dbReference type="Pfam" id="PF01408">
    <property type="entry name" value="GFO_IDH_MocA"/>
    <property type="match status" value="1"/>
</dbReference>
<comment type="similarity">
    <text evidence="1">Belongs to the Gfo/Idh/MocA family.</text>
</comment>
<dbReference type="SUPFAM" id="SSF51735">
    <property type="entry name" value="NAD(P)-binding Rossmann-fold domains"/>
    <property type="match status" value="1"/>
</dbReference>
<dbReference type="PANTHER" id="PTHR42840:SF3">
    <property type="entry name" value="BINDING ROSSMANN FOLD OXIDOREDUCTASE, PUTATIVE (AFU_ORTHOLOGUE AFUA_2G10240)-RELATED"/>
    <property type="match status" value="1"/>
</dbReference>
<evidence type="ECO:0000313" key="6">
    <source>
        <dbReference type="EMBL" id="GHD10371.1"/>
    </source>
</evidence>
<keyword evidence="3" id="KW-0520">NAD</keyword>
<comment type="caution">
    <text evidence="6">The sequence shown here is derived from an EMBL/GenBank/DDBJ whole genome shotgun (WGS) entry which is preliminary data.</text>
</comment>
<dbReference type="EMBL" id="BMXK01000010">
    <property type="protein sequence ID" value="GHD10371.1"/>
    <property type="molecule type" value="Genomic_DNA"/>
</dbReference>
<sequence length="340" mass="35428">MPINVGVIGAGVMGADHVRQLSRSVPGARVAVVADLDAERAGRVAGGAGARSTSDAGAVIADPGVDAVVIASHDSTHAELVTACLDAGKPVLCEKPLAPAVDDCRRIVAADERWVAEHGSSLITLGFMRRFDPAHAQLRSGLEAGQWGRPLMAHCISRNVASARGATTASAITNSAIHELDSMPWLFGSPVREVCWVPLGRSSSGAPEGLQDPAFMMLRLANGVTATLELFLNCRYGYSTRLEVVAEDGAVEFTESPALLTHRDGLRGTGYPDDWRPRFEDAYRLELTAWIDSLATVPGEGGEPHPGLASAGDGLAACLVADALQASMSDGGAWTAVVAS</sequence>
<proteinExistence type="inferred from homology"/>
<dbReference type="InterPro" id="IPR055170">
    <property type="entry name" value="GFO_IDH_MocA-like_dom"/>
</dbReference>
<dbReference type="Gene3D" id="3.40.50.720">
    <property type="entry name" value="NAD(P)-binding Rossmann-like Domain"/>
    <property type="match status" value="1"/>
</dbReference>
<feature type="domain" description="Gfo/Idh/MocA-like oxidoreductase N-terminal" evidence="4">
    <location>
        <begin position="3"/>
        <end position="110"/>
    </location>
</feature>
<accession>A0ABQ3GLQ5</accession>
<protein>
    <submittedName>
        <fullName evidence="6">Inositol 2-dehydrogenase</fullName>
    </submittedName>
</protein>
<dbReference type="Pfam" id="PF22725">
    <property type="entry name" value="GFO_IDH_MocA_C3"/>
    <property type="match status" value="1"/>
</dbReference>
<keyword evidence="7" id="KW-1185">Reference proteome</keyword>
<evidence type="ECO:0000313" key="7">
    <source>
        <dbReference type="Proteomes" id="UP000642819"/>
    </source>
</evidence>
<organism evidence="6 7">
    <name type="scientific">Zhihengliuella salsuginis</name>
    <dbReference type="NCBI Taxonomy" id="578222"/>
    <lineage>
        <taxon>Bacteria</taxon>
        <taxon>Bacillati</taxon>
        <taxon>Actinomycetota</taxon>
        <taxon>Actinomycetes</taxon>
        <taxon>Micrococcales</taxon>
        <taxon>Micrococcaceae</taxon>
        <taxon>Zhihengliuella</taxon>
    </lineage>
</organism>
<evidence type="ECO:0000256" key="1">
    <source>
        <dbReference type="ARBA" id="ARBA00010928"/>
    </source>
</evidence>
<evidence type="ECO:0000256" key="2">
    <source>
        <dbReference type="ARBA" id="ARBA00023002"/>
    </source>
</evidence>
<gene>
    <name evidence="6" type="primary">iolG</name>
    <name evidence="6" type="ORF">GCM10008096_23860</name>
</gene>
<dbReference type="SUPFAM" id="SSF55347">
    <property type="entry name" value="Glyceraldehyde-3-phosphate dehydrogenase-like, C-terminal domain"/>
    <property type="match status" value="1"/>
</dbReference>
<evidence type="ECO:0000256" key="3">
    <source>
        <dbReference type="ARBA" id="ARBA00023027"/>
    </source>
</evidence>
<dbReference type="InterPro" id="IPR036291">
    <property type="entry name" value="NAD(P)-bd_dom_sf"/>
</dbReference>
<keyword evidence="2" id="KW-0560">Oxidoreductase</keyword>
<dbReference type="InterPro" id="IPR000683">
    <property type="entry name" value="Gfo/Idh/MocA-like_OxRdtase_N"/>
</dbReference>
<dbReference type="Gene3D" id="3.30.360.10">
    <property type="entry name" value="Dihydrodipicolinate Reductase, domain 2"/>
    <property type="match status" value="1"/>
</dbReference>
<feature type="domain" description="GFO/IDH/MocA-like oxidoreductase" evidence="5">
    <location>
        <begin position="136"/>
        <end position="251"/>
    </location>
</feature>
<dbReference type="Proteomes" id="UP000642819">
    <property type="component" value="Unassembled WGS sequence"/>
</dbReference>
<evidence type="ECO:0000259" key="5">
    <source>
        <dbReference type="Pfam" id="PF22725"/>
    </source>
</evidence>